<dbReference type="SUPFAM" id="SSF52540">
    <property type="entry name" value="P-loop containing nucleoside triphosphate hydrolases"/>
    <property type="match status" value="2"/>
</dbReference>
<dbReference type="PANTHER" id="PTHR19241">
    <property type="entry name" value="ATP-BINDING CASSETTE TRANSPORTER"/>
    <property type="match status" value="1"/>
</dbReference>
<dbReference type="Pfam" id="PF14510">
    <property type="entry name" value="ABC_trans_N"/>
    <property type="match status" value="1"/>
</dbReference>
<evidence type="ECO:0000313" key="10">
    <source>
        <dbReference type="EMBL" id="KAJ9655722.1"/>
    </source>
</evidence>
<accession>A0ABQ9NIY6</accession>
<dbReference type="Gene3D" id="3.40.50.300">
    <property type="entry name" value="P-loop containing nucleotide triphosphate hydrolases"/>
    <property type="match status" value="2"/>
</dbReference>
<feature type="transmembrane region" description="Helical" evidence="8">
    <location>
        <begin position="598"/>
        <end position="618"/>
    </location>
</feature>
<dbReference type="InterPro" id="IPR027417">
    <property type="entry name" value="P-loop_NTPase"/>
</dbReference>
<dbReference type="CDD" id="cd03233">
    <property type="entry name" value="ABCG_PDR_domain1"/>
    <property type="match status" value="1"/>
</dbReference>
<gene>
    <name evidence="10" type="ORF">H2201_008740</name>
</gene>
<dbReference type="InterPro" id="IPR003439">
    <property type="entry name" value="ABC_transporter-like_ATP-bd"/>
</dbReference>
<evidence type="ECO:0000256" key="2">
    <source>
        <dbReference type="ARBA" id="ARBA00006012"/>
    </source>
</evidence>
<keyword evidence="3" id="KW-0813">Transport</keyword>
<comment type="similarity">
    <text evidence="2">Belongs to the ABC transporter superfamily. ABCG family. PDR (TC 3.A.1.205) subfamily.</text>
</comment>
<keyword evidence="4 8" id="KW-0812">Transmembrane</keyword>
<evidence type="ECO:0000256" key="4">
    <source>
        <dbReference type="ARBA" id="ARBA00022692"/>
    </source>
</evidence>
<comment type="subcellular location">
    <subcellularLocation>
        <location evidence="1">Membrane</location>
        <topology evidence="1">Multi-pass membrane protein</topology>
    </subcellularLocation>
</comment>
<evidence type="ECO:0000256" key="6">
    <source>
        <dbReference type="ARBA" id="ARBA00023136"/>
    </source>
</evidence>
<reference evidence="10" key="1">
    <citation type="submission" date="2022-10" db="EMBL/GenBank/DDBJ databases">
        <title>Culturing micro-colonial fungi from biological soil crusts in the Mojave desert and describing Neophaeococcomyces mojavensis, and introducing the new genera and species Taxawa tesnikishii.</title>
        <authorList>
            <person name="Kurbessoian T."/>
            <person name="Stajich J.E."/>
        </authorList>
    </citation>
    <scope>NUCLEOTIDE SEQUENCE</scope>
    <source>
        <strain evidence="10">TK_1</strain>
    </source>
</reference>
<dbReference type="Pfam" id="PF06422">
    <property type="entry name" value="PDR_CDR"/>
    <property type="match status" value="2"/>
</dbReference>
<evidence type="ECO:0000256" key="3">
    <source>
        <dbReference type="ARBA" id="ARBA00022448"/>
    </source>
</evidence>
<feature type="transmembrane region" description="Helical" evidence="8">
    <location>
        <begin position="840"/>
        <end position="861"/>
    </location>
</feature>
<proteinExistence type="inferred from homology"/>
<feature type="region of interest" description="Disordered" evidence="7">
    <location>
        <begin position="1"/>
        <end position="30"/>
    </location>
</feature>
<dbReference type="Pfam" id="PF00005">
    <property type="entry name" value="ABC_tran"/>
    <property type="match status" value="2"/>
</dbReference>
<dbReference type="InterPro" id="IPR034001">
    <property type="entry name" value="ABCG_PDR_1"/>
</dbReference>
<dbReference type="InterPro" id="IPR010929">
    <property type="entry name" value="PDR_CDR_ABC"/>
</dbReference>
<evidence type="ECO:0000313" key="11">
    <source>
        <dbReference type="Proteomes" id="UP001172684"/>
    </source>
</evidence>
<dbReference type="PROSITE" id="PS50893">
    <property type="entry name" value="ABC_TRANSPORTER_2"/>
    <property type="match status" value="2"/>
</dbReference>
<dbReference type="InterPro" id="IPR029481">
    <property type="entry name" value="ABC_trans_N"/>
</dbReference>
<feature type="transmembrane region" description="Helical" evidence="8">
    <location>
        <begin position="735"/>
        <end position="757"/>
    </location>
</feature>
<comment type="caution">
    <text evidence="10">The sequence shown here is derived from an EMBL/GenBank/DDBJ whole genome shotgun (WGS) entry which is preliminary data.</text>
</comment>
<evidence type="ECO:0000256" key="8">
    <source>
        <dbReference type="SAM" id="Phobius"/>
    </source>
</evidence>
<dbReference type="InterPro" id="IPR013525">
    <property type="entry name" value="ABC2_TM"/>
</dbReference>
<feature type="transmembrane region" description="Helical" evidence="8">
    <location>
        <begin position="1161"/>
        <end position="1181"/>
    </location>
</feature>
<protein>
    <recommendedName>
        <fullName evidence="9">ABC transporter domain-containing protein</fullName>
    </recommendedName>
</protein>
<feature type="transmembrane region" description="Helical" evidence="8">
    <location>
        <begin position="672"/>
        <end position="696"/>
    </location>
</feature>
<dbReference type="Proteomes" id="UP001172684">
    <property type="component" value="Unassembled WGS sequence"/>
</dbReference>
<organism evidence="10 11">
    <name type="scientific">Coniosporium apollinis</name>
    <dbReference type="NCBI Taxonomy" id="61459"/>
    <lineage>
        <taxon>Eukaryota</taxon>
        <taxon>Fungi</taxon>
        <taxon>Dikarya</taxon>
        <taxon>Ascomycota</taxon>
        <taxon>Pezizomycotina</taxon>
        <taxon>Dothideomycetes</taxon>
        <taxon>Dothideomycetes incertae sedis</taxon>
        <taxon>Coniosporium</taxon>
    </lineage>
</organism>
<evidence type="ECO:0000256" key="1">
    <source>
        <dbReference type="ARBA" id="ARBA00004141"/>
    </source>
</evidence>
<name>A0ABQ9NIY6_9PEZI</name>
<feature type="domain" description="ABC transporter" evidence="9">
    <location>
        <begin position="234"/>
        <end position="485"/>
    </location>
</feature>
<feature type="domain" description="ABC transporter" evidence="9">
    <location>
        <begin position="930"/>
        <end position="1175"/>
    </location>
</feature>
<sequence>MATSVGRSDETSPRQQYRQAPDGPTHQIPLNHIPAASRVNERSHTQYHDISNHIQISHEGTGIHDGTYYPDGVTLGPSEDATDSCTTSEYGDTEPEVQQEPTFIPIGGTEDTTGLSTQDESYINPEGRAEIHSIATRTQSFRISQTRSNKPIGSVSDLERQDTLAGVEIGNPVLDPNSPEFDIYKWVRMFVKLLQEEDIKSRRAGFTFKNLDVSGSGNALQLQKDVPEPFMVPFRLNEYVSFGKKTEKQILPNFQGTLGSGQMLIVLGRPGSGCSTFLKTICGEHHGLNIQKGSEIHYNGIPQDRVMEKFKGDVVYNQEVDKHFPHLTVWETLTFAASARTPQRRVKGLTREQHIEHITSVIMNIFGLRHTKNTKVGNDYIRGVSGGEHKRVSIAEMALAVSPIAAWDNSTRGLDAASALEFTKALKVSAKVAGMCHAVAIYQASQAIYDLFDKVIVLYEGRQIYYGPTDRAKRYFEEMGWHCPPRQTTGDFLTSVTNPSERQEREGYENRVPRTPDEFEKYWQASDDYAALQREIERTEQEFPIGQDALAEFEQSHRQMQAKHTRPGSPYATSIFMQVRLCIKRFYQRTWNDKASTLTSAISNIVMALIIGSIFYGTQDNTSSFYSRGSVLFFAVLLNALMAINEINSLYAQRPIVEKQASYAFYHPFAEGLAGIIADIPIKFFPATFFNIILYFMAGLRRTPSQFFIFFLFNFMAQLCMTCIFRTLAAATKTISAAMSYAGVFVLAIVIYTGFTLPGPYMHPWFKWISYLNPVGYAFESLLVNEVHGRTFPCSNLVPSYPNMAPNTFVCSTPGSVLGQTFVSGDAWVQSAYNYNYSHIWRNLGIIIAFLLFFLFTYLLFTEFNSATSSSTEFLVFRRGHVPKYMLEAARGKDKNGETGAAVVGGEIQPDQEKGQDDAVNVIPPQKGIFTWRDVVYDIPVKEGQRRLLDHVSGWVKPGTLTALMGVSGAGKTTLLDVLAQRVSLGVVTGDMLVNGKPLDRSFQRKTGYVQQQDLHLTTSTVREALRFSAMLRQPKSVSKKEKYDYVEDVIKTLNMESFAEAVVGQPGEGLNVEQRKLLTIGVELAAKPALLLFLDDELAVFNPPADQTCAQYVGPYAAAAGGNLLNPAATSGCEYCAVSSSDQYLASVAISWDERWRNFGLMWAYIVFNIAFAVIAYYAFRVARWNFKMPDFGKYLRRGGEAKTPVGKTEGDGHDTLLRGKEAENHAVS</sequence>
<evidence type="ECO:0000256" key="5">
    <source>
        <dbReference type="ARBA" id="ARBA00022989"/>
    </source>
</evidence>
<keyword evidence="6 8" id="KW-0472">Membrane</keyword>
<feature type="transmembrane region" description="Helical" evidence="8">
    <location>
        <begin position="708"/>
        <end position="729"/>
    </location>
</feature>
<feature type="transmembrane region" description="Helical" evidence="8">
    <location>
        <begin position="630"/>
        <end position="652"/>
    </location>
</feature>
<keyword evidence="11" id="KW-1185">Reference proteome</keyword>
<dbReference type="Pfam" id="PF01061">
    <property type="entry name" value="ABC2_membrane"/>
    <property type="match status" value="1"/>
</dbReference>
<keyword evidence="5 8" id="KW-1133">Transmembrane helix</keyword>
<evidence type="ECO:0000259" key="9">
    <source>
        <dbReference type="PROSITE" id="PS50893"/>
    </source>
</evidence>
<evidence type="ECO:0000256" key="7">
    <source>
        <dbReference type="SAM" id="MobiDB-lite"/>
    </source>
</evidence>
<dbReference type="EMBL" id="JAPDRL010000154">
    <property type="protein sequence ID" value="KAJ9655722.1"/>
    <property type="molecule type" value="Genomic_DNA"/>
</dbReference>